<dbReference type="Pfam" id="PF04719">
    <property type="entry name" value="TAFII28"/>
    <property type="match status" value="1"/>
</dbReference>
<keyword evidence="4" id="KW-0804">Transcription</keyword>
<evidence type="ECO:0000256" key="2">
    <source>
        <dbReference type="ARBA" id="ARBA00009788"/>
    </source>
</evidence>
<accession>A0A4P9Z6Y2</accession>
<evidence type="ECO:0000256" key="3">
    <source>
        <dbReference type="ARBA" id="ARBA00023015"/>
    </source>
</evidence>
<dbReference type="InterPro" id="IPR045127">
    <property type="entry name" value="TAF11-like"/>
</dbReference>
<reference evidence="8" key="1">
    <citation type="journal article" date="2018" name="Nat. Microbiol.">
        <title>Leveraging single-cell genomics to expand the fungal tree of life.</title>
        <authorList>
            <person name="Ahrendt S.R."/>
            <person name="Quandt C.A."/>
            <person name="Ciobanu D."/>
            <person name="Clum A."/>
            <person name="Salamov A."/>
            <person name="Andreopoulos B."/>
            <person name="Cheng J.F."/>
            <person name="Woyke T."/>
            <person name="Pelin A."/>
            <person name="Henrissat B."/>
            <person name="Reynolds N.K."/>
            <person name="Benny G.L."/>
            <person name="Smith M.E."/>
            <person name="James T.Y."/>
            <person name="Grigoriev I.V."/>
        </authorList>
    </citation>
    <scope>NUCLEOTIDE SEQUENCE [LARGE SCALE GENOMIC DNA]</scope>
    <source>
        <strain evidence="8">Baker2002</strain>
    </source>
</reference>
<dbReference type="AlphaFoldDB" id="A0A4P9Z6Y2"/>
<keyword evidence="8" id="KW-1185">Reference proteome</keyword>
<keyword evidence="5" id="KW-0539">Nucleus</keyword>
<evidence type="ECO:0000256" key="1">
    <source>
        <dbReference type="ARBA" id="ARBA00004123"/>
    </source>
</evidence>
<comment type="subcellular location">
    <subcellularLocation>
        <location evidence="1">Nucleus</location>
    </subcellularLocation>
</comment>
<evidence type="ECO:0000256" key="5">
    <source>
        <dbReference type="ARBA" id="ARBA00023242"/>
    </source>
</evidence>
<evidence type="ECO:0000313" key="7">
    <source>
        <dbReference type="EMBL" id="RKP28423.1"/>
    </source>
</evidence>
<dbReference type="Proteomes" id="UP000268321">
    <property type="component" value="Unassembled WGS sequence"/>
</dbReference>
<dbReference type="SUPFAM" id="SSF47113">
    <property type="entry name" value="Histone-fold"/>
    <property type="match status" value="1"/>
</dbReference>
<dbReference type="GO" id="GO:0051123">
    <property type="term" value="P:RNA polymerase II preinitiation complex assembly"/>
    <property type="evidence" value="ECO:0007669"/>
    <property type="project" value="InterPro"/>
</dbReference>
<evidence type="ECO:0000313" key="8">
    <source>
        <dbReference type="Proteomes" id="UP000268321"/>
    </source>
</evidence>
<dbReference type="CDD" id="cd08048">
    <property type="entry name" value="HFD_TAF11"/>
    <property type="match status" value="1"/>
</dbReference>
<dbReference type="OrthoDB" id="28335at2759"/>
<evidence type="ECO:0000259" key="6">
    <source>
        <dbReference type="Pfam" id="PF04719"/>
    </source>
</evidence>
<dbReference type="EMBL" id="ML004898">
    <property type="protein sequence ID" value="RKP28423.1"/>
    <property type="molecule type" value="Genomic_DNA"/>
</dbReference>
<dbReference type="InterPro" id="IPR006809">
    <property type="entry name" value="TAFII28_dom"/>
</dbReference>
<sequence>MSDSESLQSDVSLDEENEELIWKVFYRILDSDAAGAAPGPHVDASGEDPFDFSDLSDIEQAEPALVARYRQLREKDQRVLPDDEQRALLISSFSEEQMERFEAFRRMAINKAGVRKVCNGILGNTMPQNIAVVMAGLSKQLLSEIITLAFEVQERENKTQLILDIDEKKKRKRETIRKLASGDENLPTEPERKLEYLGDYKLPLTPDHIREAWRIFQTLGCGAFLSKWRTQGENDGKLFR</sequence>
<feature type="domain" description="TAFII28-like protein" evidence="6">
    <location>
        <begin position="88"/>
        <end position="214"/>
    </location>
</feature>
<dbReference type="GO" id="GO:0005669">
    <property type="term" value="C:transcription factor TFIID complex"/>
    <property type="evidence" value="ECO:0007669"/>
    <property type="project" value="InterPro"/>
</dbReference>
<gene>
    <name evidence="7" type="ORF">METBISCDRAFT_29114</name>
</gene>
<dbReference type="Gene3D" id="1.10.20.10">
    <property type="entry name" value="Histone, subunit A"/>
    <property type="match status" value="1"/>
</dbReference>
<dbReference type="GO" id="GO:0046982">
    <property type="term" value="F:protein heterodimerization activity"/>
    <property type="evidence" value="ECO:0007669"/>
    <property type="project" value="InterPro"/>
</dbReference>
<dbReference type="PANTHER" id="PTHR13218">
    <property type="entry name" value="TRANSCRIPTION INITIATION FACTOR TFIID SUBUNIT 11-RELATED"/>
    <property type="match status" value="1"/>
</dbReference>
<dbReference type="PANTHER" id="PTHR13218:SF8">
    <property type="entry name" value="TRANSCRIPTION INITIATION FACTOR TFIID SUBUNIT 11"/>
    <property type="match status" value="1"/>
</dbReference>
<dbReference type="InterPro" id="IPR009072">
    <property type="entry name" value="Histone-fold"/>
</dbReference>
<evidence type="ECO:0000256" key="4">
    <source>
        <dbReference type="ARBA" id="ARBA00023163"/>
    </source>
</evidence>
<name>A0A4P9Z6Y2_9ASCO</name>
<keyword evidence="3" id="KW-0805">Transcription regulation</keyword>
<dbReference type="GO" id="GO:0016251">
    <property type="term" value="F:RNA polymerase II general transcription initiation factor activity"/>
    <property type="evidence" value="ECO:0007669"/>
    <property type="project" value="TreeGrafter"/>
</dbReference>
<organism evidence="7 8">
    <name type="scientific">Metschnikowia bicuspidata</name>
    <dbReference type="NCBI Taxonomy" id="27322"/>
    <lineage>
        <taxon>Eukaryota</taxon>
        <taxon>Fungi</taxon>
        <taxon>Dikarya</taxon>
        <taxon>Ascomycota</taxon>
        <taxon>Saccharomycotina</taxon>
        <taxon>Pichiomycetes</taxon>
        <taxon>Metschnikowiaceae</taxon>
        <taxon>Metschnikowia</taxon>
    </lineage>
</organism>
<comment type="similarity">
    <text evidence="2">Belongs to the TAF11 family.</text>
</comment>
<proteinExistence type="inferred from homology"/>
<protein>
    <submittedName>
        <fullName evidence="7">Histone-fold-containing protein</fullName>
    </submittedName>
</protein>